<dbReference type="InterPro" id="IPR013783">
    <property type="entry name" value="Ig-like_fold"/>
</dbReference>
<evidence type="ECO:0000256" key="5">
    <source>
        <dbReference type="ARBA" id="ARBA00023004"/>
    </source>
</evidence>
<feature type="transmembrane region" description="Helical" evidence="7">
    <location>
        <begin position="182"/>
        <end position="211"/>
    </location>
</feature>
<dbReference type="Pfam" id="PF12801">
    <property type="entry name" value="Fer4_5"/>
    <property type="match status" value="1"/>
</dbReference>
<sequence length="474" mass="53510">MAHHDDPSYPAEPLYQAREPIHPKAIHGRFRRFKDIVLLVAYGVFFLLPWVRWERGVGPDQAVMFDIPSRRYYLFDLVIHPQDMFLLAGFLILAAWLLFFVTGLVGRAFCGYFCFQTLWTDVFMKVEALVQGDRNKRMRLEKQPWNGEKIAKKGLTVAIWTLIAFWTGFTFTAYWADAPQLFVSFFTLDAVSAAYITTGILTATTLIAAGFAREQVCIYMCPYARFQSVMFDKETLLVSYDAARGEGEAGRQPLKQGLMTLEERHAQGVGDCIDCKLCVQVCPTGIDIRDGLQLECISCGLCIDACDQIMTKRGWPTGLIRYASEQELETGEKPNLLKFRTIGYGVATVAATVLLLYGIFARAPADFSVQQVRQPLFTTLASGDIQNNYNVKINNKLQEPLEFDLAIDGLPEATLSVVGDFDSLEVPADGSRKYLVHVRAPRDAQVERREIQFVLTEENGRIEPLEHDASFVFR</sequence>
<dbReference type="Proteomes" id="UP000427716">
    <property type="component" value="Chromosome"/>
</dbReference>
<dbReference type="Pfam" id="PF13746">
    <property type="entry name" value="Fer4_18"/>
    <property type="match status" value="1"/>
</dbReference>
<accession>A0A6I6CYT6</accession>
<dbReference type="NCBIfam" id="TIGR02745">
    <property type="entry name" value="ccoG_rdxA_fixG"/>
    <property type="match status" value="1"/>
</dbReference>
<dbReference type="KEGG" id="ghl:GM160_02255"/>
<dbReference type="PANTHER" id="PTHR30176:SF3">
    <property type="entry name" value="FERREDOXIN-TYPE PROTEIN NAPH"/>
    <property type="match status" value="1"/>
</dbReference>
<dbReference type="Pfam" id="PF11614">
    <property type="entry name" value="FixG_C"/>
    <property type="match status" value="1"/>
</dbReference>
<dbReference type="SUPFAM" id="SSF54862">
    <property type="entry name" value="4Fe-4S ferredoxins"/>
    <property type="match status" value="1"/>
</dbReference>
<keyword evidence="10" id="KW-1185">Reference proteome</keyword>
<proteinExistence type="predicted"/>
<evidence type="ECO:0000256" key="4">
    <source>
        <dbReference type="ARBA" id="ARBA00022982"/>
    </source>
</evidence>
<dbReference type="EMBL" id="CP046415">
    <property type="protein sequence ID" value="QGT77808.1"/>
    <property type="molecule type" value="Genomic_DNA"/>
</dbReference>
<keyword evidence="4" id="KW-0249">Electron transport</keyword>
<dbReference type="PROSITE" id="PS00198">
    <property type="entry name" value="4FE4S_FER_1"/>
    <property type="match status" value="1"/>
</dbReference>
<evidence type="ECO:0000313" key="10">
    <source>
        <dbReference type="Proteomes" id="UP000427716"/>
    </source>
</evidence>
<dbReference type="GO" id="GO:0051539">
    <property type="term" value="F:4 iron, 4 sulfur cluster binding"/>
    <property type="evidence" value="ECO:0007669"/>
    <property type="project" value="UniProtKB-KW"/>
</dbReference>
<protein>
    <submittedName>
        <fullName evidence="9">Cytochrome c oxidase accessory protein CcoG</fullName>
    </submittedName>
</protein>
<keyword evidence="7" id="KW-0812">Transmembrane</keyword>
<dbReference type="GO" id="GO:0046872">
    <property type="term" value="F:metal ion binding"/>
    <property type="evidence" value="ECO:0007669"/>
    <property type="project" value="UniProtKB-KW"/>
</dbReference>
<evidence type="ECO:0000256" key="1">
    <source>
        <dbReference type="ARBA" id="ARBA00022448"/>
    </source>
</evidence>
<dbReference type="InterPro" id="IPR014116">
    <property type="entry name" value="Cyt_c_oxidase_cbb3_FixG"/>
</dbReference>
<keyword evidence="7" id="KW-0472">Membrane</keyword>
<dbReference type="InterPro" id="IPR017896">
    <property type="entry name" value="4Fe4S_Fe-S-bd"/>
</dbReference>
<keyword evidence="6" id="KW-0411">Iron-sulfur</keyword>
<evidence type="ECO:0000256" key="3">
    <source>
        <dbReference type="ARBA" id="ARBA00022723"/>
    </source>
</evidence>
<evidence type="ECO:0000256" key="6">
    <source>
        <dbReference type="ARBA" id="ARBA00023014"/>
    </source>
</evidence>
<dbReference type="AlphaFoldDB" id="A0A6I6CYT6"/>
<keyword evidence="3" id="KW-0479">Metal-binding</keyword>
<dbReference type="InterPro" id="IPR017900">
    <property type="entry name" value="4Fe4S_Fe_S_CS"/>
</dbReference>
<dbReference type="InterPro" id="IPR051684">
    <property type="entry name" value="Electron_Trans/Redox"/>
</dbReference>
<reference evidence="9 10" key="1">
    <citation type="submission" date="2019-11" db="EMBL/GenBank/DDBJ databases">
        <authorList>
            <person name="Zhang J."/>
            <person name="Sun C."/>
        </authorList>
    </citation>
    <scope>NUCLEOTIDE SEQUENCE [LARGE SCALE GENOMIC DNA]</scope>
    <source>
        <strain evidence="10">sp2</strain>
    </source>
</reference>
<feature type="transmembrane region" description="Helical" evidence="7">
    <location>
        <begin position="36"/>
        <end position="53"/>
    </location>
</feature>
<evidence type="ECO:0000256" key="2">
    <source>
        <dbReference type="ARBA" id="ARBA00022485"/>
    </source>
</evidence>
<feature type="domain" description="4Fe-4S ferredoxin-type" evidence="8">
    <location>
        <begin position="263"/>
        <end position="291"/>
    </location>
</feature>
<gene>
    <name evidence="9" type="primary">ccoG</name>
    <name evidence="9" type="ORF">GM160_02255</name>
</gene>
<feature type="transmembrane region" description="Helical" evidence="7">
    <location>
        <begin position="84"/>
        <end position="115"/>
    </location>
</feature>
<name>A0A6I6CYT6_9GAMM</name>
<dbReference type="PROSITE" id="PS51379">
    <property type="entry name" value="4FE4S_FER_2"/>
    <property type="match status" value="1"/>
</dbReference>
<feature type="transmembrane region" description="Helical" evidence="7">
    <location>
        <begin position="342"/>
        <end position="360"/>
    </location>
</feature>
<keyword evidence="5" id="KW-0408">Iron</keyword>
<dbReference type="PANTHER" id="PTHR30176">
    <property type="entry name" value="FERREDOXIN-TYPE PROTEIN NAPH"/>
    <property type="match status" value="1"/>
</dbReference>
<keyword evidence="2" id="KW-0004">4Fe-4S</keyword>
<dbReference type="RefSeq" id="WP_136867932.1">
    <property type="nucleotide sequence ID" value="NZ_CP046415.1"/>
</dbReference>
<dbReference type="GO" id="GO:0005886">
    <property type="term" value="C:plasma membrane"/>
    <property type="evidence" value="ECO:0007669"/>
    <property type="project" value="TreeGrafter"/>
</dbReference>
<keyword evidence="7" id="KW-1133">Transmembrane helix</keyword>
<feature type="transmembrane region" description="Helical" evidence="7">
    <location>
        <begin position="155"/>
        <end position="176"/>
    </location>
</feature>
<evidence type="ECO:0000313" key="9">
    <source>
        <dbReference type="EMBL" id="QGT77808.1"/>
    </source>
</evidence>
<dbReference type="Gene3D" id="2.60.40.10">
    <property type="entry name" value="Immunoglobulins"/>
    <property type="match status" value="1"/>
</dbReference>
<evidence type="ECO:0000256" key="7">
    <source>
        <dbReference type="SAM" id="Phobius"/>
    </source>
</evidence>
<organism evidence="9 10">
    <name type="scientific">Guyparkeria halophila</name>
    <dbReference type="NCBI Taxonomy" id="47960"/>
    <lineage>
        <taxon>Bacteria</taxon>
        <taxon>Pseudomonadati</taxon>
        <taxon>Pseudomonadota</taxon>
        <taxon>Gammaproteobacteria</taxon>
        <taxon>Chromatiales</taxon>
        <taxon>Thioalkalibacteraceae</taxon>
        <taxon>Guyparkeria</taxon>
    </lineage>
</organism>
<dbReference type="InterPro" id="IPR032879">
    <property type="entry name" value="FixG_C"/>
</dbReference>
<evidence type="ECO:0000259" key="8">
    <source>
        <dbReference type="PROSITE" id="PS51379"/>
    </source>
</evidence>
<keyword evidence="1" id="KW-0813">Transport</keyword>